<accession>A0A927BU09</accession>
<dbReference type="Proteomes" id="UP000621560">
    <property type="component" value="Unassembled WGS sequence"/>
</dbReference>
<dbReference type="EMBL" id="JACXIZ010000027">
    <property type="protein sequence ID" value="MBD2846791.1"/>
    <property type="molecule type" value="Genomic_DNA"/>
</dbReference>
<dbReference type="PANTHER" id="PTHR30535">
    <property type="entry name" value="VITAMIN B12-BINDING PROTEIN"/>
    <property type="match status" value="1"/>
</dbReference>
<comment type="caution">
    <text evidence="5">The sequence shown here is derived from an EMBL/GenBank/DDBJ whole genome shotgun (WGS) entry which is preliminary data.</text>
</comment>
<dbReference type="PROSITE" id="PS50983">
    <property type="entry name" value="FE_B12_PBP"/>
    <property type="match status" value="1"/>
</dbReference>
<evidence type="ECO:0000256" key="2">
    <source>
        <dbReference type="ARBA" id="ARBA00022729"/>
    </source>
</evidence>
<dbReference type="Pfam" id="PF01497">
    <property type="entry name" value="Peripla_BP_2"/>
    <property type="match status" value="1"/>
</dbReference>
<evidence type="ECO:0000313" key="5">
    <source>
        <dbReference type="EMBL" id="MBD2846791.1"/>
    </source>
</evidence>
<evidence type="ECO:0000313" key="6">
    <source>
        <dbReference type="Proteomes" id="UP000621560"/>
    </source>
</evidence>
<feature type="compositionally biased region" description="Polar residues" evidence="3">
    <location>
        <begin position="10"/>
        <end position="32"/>
    </location>
</feature>
<reference evidence="5" key="1">
    <citation type="submission" date="2020-09" db="EMBL/GenBank/DDBJ databases">
        <title>A novel bacterium of genus Paenibacillus, isolated from South China Sea.</title>
        <authorList>
            <person name="Huang H."/>
            <person name="Mo K."/>
            <person name="Hu Y."/>
        </authorList>
    </citation>
    <scope>NUCLEOTIDE SEQUENCE</scope>
    <source>
        <strain evidence="5">IB182496</strain>
    </source>
</reference>
<name>A0A927BU09_9BACL</name>
<sequence>MMAVLAACGSDTTTNNDASNGNANTEQGQQAAPGNAQENEDDAQQAETGEATSAAYPLTVTDATGTELTFEEAPTTIVSLVPSETEILFALGAGEEVAGVDEWSNYPEAALDKPKVGDMSTNIEAVSALNPDLVVASSTMNTAAIEQLRELDVQVFASDPKTLDEVIAHIGQVGDIIGRTEEAAEVTAHMQEVRTQVETAIEGADTKRVYLEFSPNYSVGKGEFLDELITIAGGENIASDQQGWFEIDAETILQRNPEVIIYPDFGADNSIPELIASRPGWEEIDAVKNDELHAVTNDPLVRVGPRLTDGLLELAKAIHPELFN</sequence>
<dbReference type="SUPFAM" id="SSF53807">
    <property type="entry name" value="Helical backbone' metal receptor"/>
    <property type="match status" value="1"/>
</dbReference>
<feature type="region of interest" description="Disordered" evidence="3">
    <location>
        <begin position="1"/>
        <end position="57"/>
    </location>
</feature>
<dbReference type="InterPro" id="IPR002491">
    <property type="entry name" value="ABC_transptr_periplasmic_BD"/>
</dbReference>
<dbReference type="CDD" id="cd01143">
    <property type="entry name" value="YvrC"/>
    <property type="match status" value="1"/>
</dbReference>
<keyword evidence="2" id="KW-0732">Signal</keyword>
<evidence type="ECO:0000256" key="3">
    <source>
        <dbReference type="SAM" id="MobiDB-lite"/>
    </source>
</evidence>
<dbReference type="Gene3D" id="3.40.50.1980">
    <property type="entry name" value="Nitrogenase molybdenum iron protein domain"/>
    <property type="match status" value="2"/>
</dbReference>
<dbReference type="AlphaFoldDB" id="A0A927BU09"/>
<comment type="similarity">
    <text evidence="1">Belongs to the bacterial solute-binding protein 8 family.</text>
</comment>
<protein>
    <submittedName>
        <fullName evidence="5">ABC transporter substrate-binding protein</fullName>
    </submittedName>
</protein>
<gene>
    <name evidence="5" type="ORF">IDH44_16465</name>
</gene>
<proteinExistence type="inferred from homology"/>
<dbReference type="NCBIfam" id="NF038402">
    <property type="entry name" value="TroA_like"/>
    <property type="match status" value="1"/>
</dbReference>
<evidence type="ECO:0000256" key="1">
    <source>
        <dbReference type="ARBA" id="ARBA00008814"/>
    </source>
</evidence>
<feature type="domain" description="Fe/B12 periplasmic-binding" evidence="4">
    <location>
        <begin position="76"/>
        <end position="322"/>
    </location>
</feature>
<dbReference type="InterPro" id="IPR054828">
    <property type="entry name" value="Vit_B12_bind_prot"/>
</dbReference>
<dbReference type="InterPro" id="IPR050902">
    <property type="entry name" value="ABC_Transporter_SBP"/>
</dbReference>
<evidence type="ECO:0000259" key="4">
    <source>
        <dbReference type="PROSITE" id="PS50983"/>
    </source>
</evidence>
<keyword evidence="6" id="KW-1185">Reference proteome</keyword>
<dbReference type="PANTHER" id="PTHR30535:SF34">
    <property type="entry name" value="MOLYBDATE-BINDING PROTEIN MOLA"/>
    <property type="match status" value="1"/>
</dbReference>
<organism evidence="5 6">
    <name type="scientific">Paenibacillus sabuli</name>
    <dbReference type="NCBI Taxonomy" id="2772509"/>
    <lineage>
        <taxon>Bacteria</taxon>
        <taxon>Bacillati</taxon>
        <taxon>Bacillota</taxon>
        <taxon>Bacilli</taxon>
        <taxon>Bacillales</taxon>
        <taxon>Paenibacillaceae</taxon>
        <taxon>Paenibacillus</taxon>
    </lineage>
</organism>
<dbReference type="GO" id="GO:0071281">
    <property type="term" value="P:cellular response to iron ion"/>
    <property type="evidence" value="ECO:0007669"/>
    <property type="project" value="TreeGrafter"/>
</dbReference>